<dbReference type="AlphaFoldDB" id="A0A917ZIS1"/>
<keyword evidence="2" id="KW-1133">Transmembrane helix</keyword>
<dbReference type="InterPro" id="IPR036465">
    <property type="entry name" value="vWFA_dom_sf"/>
</dbReference>
<accession>A0A917ZIS1</accession>
<keyword evidence="3" id="KW-0732">Signal</keyword>
<evidence type="ECO:0000313" key="6">
    <source>
        <dbReference type="Proteomes" id="UP000641932"/>
    </source>
</evidence>
<feature type="domain" description="VWFA" evidence="4">
    <location>
        <begin position="60"/>
        <end position="265"/>
    </location>
</feature>
<feature type="transmembrane region" description="Helical" evidence="2">
    <location>
        <begin position="609"/>
        <end position="629"/>
    </location>
</feature>
<evidence type="ECO:0000259" key="4">
    <source>
        <dbReference type="PROSITE" id="PS50234"/>
    </source>
</evidence>
<dbReference type="PROSITE" id="PS50234">
    <property type="entry name" value="VWFA"/>
    <property type="match status" value="1"/>
</dbReference>
<sequence>MTALLRALVPRACLCALLCAVLLAATPGFSSEHAVRTDTALSGAVAETASGRGLAPRPVDFVVLVDESGSLSTEDVRREKEAASLLALGEVSDNSRAAVVGFGSSAPGGAGPVDVVCGLTELNGTGRDTVDGCTDRLAKRTKAQGQGTDFPAAIASAVDLLNSAHGDRPKLVFLLTDGKLDVSDDVAYGPDAGSRKRASERALTEELASARRNGVQLWPLGFGKSLDQAQLKRIAAGGFQGGCADSSTTPAFASVSSAEDVNQALLLAFGRARCARVGQMVTETVDGNADLEVTIPPIATDGSISVVKQDPRSVRVTYFDPKGHEVRLGAAAGTSFQLSGQSGRVESLRIRDPLPGTWRVHVETTRGSQRVSAVALWQGVLRTALVLDPPSPRPGQRVVARMRLMTRAGTVLGAKDLSGVRASFRMSGDGIGNDVIVGARDDGRGGDRTSGDGEFTARMAVPADASGKLRVYGSMSSPGVVGDRRPYSTSVQQGAPSLKASIVLGSRAAHPGQSITGSVQVTNTGSAARTLHLTAVDVPFATHFVLTPQRVRVAAGAQTSLTFTMAFGEHAPTGLVPGRIRVRDDAGAVVTESFLGVKLTTPPPWWERYAWPIGVGVAALAFLVFLVVVRRRDRSRQLETAGLTLVLNQDGAEVSRLRAPPGRSREFSFAVISSRGSSSQLVNADSGPRHRVRRLLDGRIEVRRPEGRPLYIPRNGSVPLGGGLALSFTDTRGVQPGPKPRRAPGTAGRRPQERRAGRGRDSTTGRSAGSGRRTAPSQARVDPSADQSYDDAF</sequence>
<evidence type="ECO:0000256" key="1">
    <source>
        <dbReference type="SAM" id="MobiDB-lite"/>
    </source>
</evidence>
<feature type="region of interest" description="Disordered" evidence="1">
    <location>
        <begin position="721"/>
        <end position="793"/>
    </location>
</feature>
<evidence type="ECO:0000313" key="5">
    <source>
        <dbReference type="EMBL" id="GGO84198.1"/>
    </source>
</evidence>
<reference evidence="5" key="1">
    <citation type="journal article" date="2014" name="Int. J. Syst. Evol. Microbiol.">
        <title>Complete genome sequence of Corynebacterium casei LMG S-19264T (=DSM 44701T), isolated from a smear-ripened cheese.</title>
        <authorList>
            <consortium name="US DOE Joint Genome Institute (JGI-PGF)"/>
            <person name="Walter F."/>
            <person name="Albersmeier A."/>
            <person name="Kalinowski J."/>
            <person name="Ruckert C."/>
        </authorList>
    </citation>
    <scope>NUCLEOTIDE SEQUENCE</scope>
    <source>
        <strain evidence="5">CGMCC 4.7201</strain>
    </source>
</reference>
<dbReference type="Gene3D" id="3.40.50.410">
    <property type="entry name" value="von Willebrand factor, type A domain"/>
    <property type="match status" value="1"/>
</dbReference>
<gene>
    <name evidence="5" type="ORF">GCM10012280_15120</name>
</gene>
<dbReference type="Pfam" id="PF00092">
    <property type="entry name" value="VWA"/>
    <property type="match status" value="1"/>
</dbReference>
<protein>
    <recommendedName>
        <fullName evidence="4">VWFA domain-containing protein</fullName>
    </recommendedName>
</protein>
<dbReference type="InterPro" id="IPR002035">
    <property type="entry name" value="VWF_A"/>
</dbReference>
<organism evidence="5 6">
    <name type="scientific">Wenjunlia tyrosinilytica</name>
    <dbReference type="NCBI Taxonomy" id="1544741"/>
    <lineage>
        <taxon>Bacteria</taxon>
        <taxon>Bacillati</taxon>
        <taxon>Actinomycetota</taxon>
        <taxon>Actinomycetes</taxon>
        <taxon>Kitasatosporales</taxon>
        <taxon>Streptomycetaceae</taxon>
        <taxon>Wenjunlia</taxon>
    </lineage>
</organism>
<dbReference type="CDD" id="cd00198">
    <property type="entry name" value="vWFA"/>
    <property type="match status" value="1"/>
</dbReference>
<comment type="caution">
    <text evidence="5">The sequence shown here is derived from an EMBL/GenBank/DDBJ whole genome shotgun (WGS) entry which is preliminary data.</text>
</comment>
<feature type="signal peptide" evidence="3">
    <location>
        <begin position="1"/>
        <end position="30"/>
    </location>
</feature>
<name>A0A917ZIS1_9ACTN</name>
<feature type="compositionally biased region" description="Basic and acidic residues" evidence="1">
    <location>
        <begin position="750"/>
        <end position="763"/>
    </location>
</feature>
<dbReference type="EMBL" id="BMMS01000005">
    <property type="protein sequence ID" value="GGO84198.1"/>
    <property type="molecule type" value="Genomic_DNA"/>
</dbReference>
<keyword evidence="6" id="KW-1185">Reference proteome</keyword>
<proteinExistence type="predicted"/>
<reference evidence="5" key="2">
    <citation type="submission" date="2020-09" db="EMBL/GenBank/DDBJ databases">
        <authorList>
            <person name="Sun Q."/>
            <person name="Zhou Y."/>
        </authorList>
    </citation>
    <scope>NUCLEOTIDE SEQUENCE</scope>
    <source>
        <strain evidence="5">CGMCC 4.7201</strain>
    </source>
</reference>
<keyword evidence="2" id="KW-0472">Membrane</keyword>
<dbReference type="SUPFAM" id="SSF53300">
    <property type="entry name" value="vWA-like"/>
    <property type="match status" value="1"/>
</dbReference>
<dbReference type="RefSeq" id="WP_189130748.1">
    <property type="nucleotide sequence ID" value="NZ_BMMS01000005.1"/>
</dbReference>
<feature type="chain" id="PRO_5037965468" description="VWFA domain-containing protein" evidence="3">
    <location>
        <begin position="31"/>
        <end position="793"/>
    </location>
</feature>
<evidence type="ECO:0000256" key="2">
    <source>
        <dbReference type="SAM" id="Phobius"/>
    </source>
</evidence>
<dbReference type="SMART" id="SM00327">
    <property type="entry name" value="VWA"/>
    <property type="match status" value="1"/>
</dbReference>
<dbReference type="Proteomes" id="UP000641932">
    <property type="component" value="Unassembled WGS sequence"/>
</dbReference>
<evidence type="ECO:0000256" key="3">
    <source>
        <dbReference type="SAM" id="SignalP"/>
    </source>
</evidence>
<keyword evidence="2" id="KW-0812">Transmembrane</keyword>